<dbReference type="OrthoDB" id="10535452at2759"/>
<accession>A0A8X6YLU3</accession>
<dbReference type="EMBL" id="BMAV01020681">
    <property type="protein sequence ID" value="GFY74322.1"/>
    <property type="molecule type" value="Genomic_DNA"/>
</dbReference>
<name>A0A8X6YLU3_9ARAC</name>
<gene>
    <name evidence="1" type="ORF">TNIN_319951</name>
</gene>
<keyword evidence="2" id="KW-1185">Reference proteome</keyword>
<comment type="caution">
    <text evidence="1">The sequence shown here is derived from an EMBL/GenBank/DDBJ whole genome shotgun (WGS) entry which is preliminary data.</text>
</comment>
<dbReference type="Proteomes" id="UP000886998">
    <property type="component" value="Unassembled WGS sequence"/>
</dbReference>
<proteinExistence type="predicted"/>
<dbReference type="AlphaFoldDB" id="A0A8X6YLU3"/>
<reference evidence="1" key="1">
    <citation type="submission" date="2020-08" db="EMBL/GenBank/DDBJ databases">
        <title>Multicomponent nature underlies the extraordinary mechanical properties of spider dragline silk.</title>
        <authorList>
            <person name="Kono N."/>
            <person name="Nakamura H."/>
            <person name="Mori M."/>
            <person name="Yoshida Y."/>
            <person name="Ohtoshi R."/>
            <person name="Malay A.D."/>
            <person name="Moran D.A.P."/>
            <person name="Tomita M."/>
            <person name="Numata K."/>
            <person name="Arakawa K."/>
        </authorList>
    </citation>
    <scope>NUCLEOTIDE SEQUENCE</scope>
</reference>
<organism evidence="1 2">
    <name type="scientific">Trichonephila inaurata madagascariensis</name>
    <dbReference type="NCBI Taxonomy" id="2747483"/>
    <lineage>
        <taxon>Eukaryota</taxon>
        <taxon>Metazoa</taxon>
        <taxon>Ecdysozoa</taxon>
        <taxon>Arthropoda</taxon>
        <taxon>Chelicerata</taxon>
        <taxon>Arachnida</taxon>
        <taxon>Araneae</taxon>
        <taxon>Araneomorphae</taxon>
        <taxon>Entelegynae</taxon>
        <taxon>Araneoidea</taxon>
        <taxon>Nephilidae</taxon>
        <taxon>Trichonephila</taxon>
        <taxon>Trichonephila inaurata</taxon>
    </lineage>
</organism>
<protein>
    <submittedName>
        <fullName evidence="1">Uncharacterized protein</fullName>
    </submittedName>
</protein>
<sequence>MPRVPNEYLLPVNVLTCVFRYKLFSELSIDIHPARSSLPPVNGIRHNLKYMDTHWIATHTNITLDPEVHHVSVQISGDRLDEQERCLRELDSIGIKCTQIKSKTVRWNEIMMGD</sequence>
<evidence type="ECO:0000313" key="2">
    <source>
        <dbReference type="Proteomes" id="UP000886998"/>
    </source>
</evidence>
<evidence type="ECO:0000313" key="1">
    <source>
        <dbReference type="EMBL" id="GFY74322.1"/>
    </source>
</evidence>